<evidence type="ECO:0000259" key="6">
    <source>
        <dbReference type="Pfam" id="PF13870"/>
    </source>
</evidence>
<sequence length="440" mass="51989">MEEQSLEETGPVNVAETAEILDSDDLTKPDDERPAVEEVEEIEQAATEEDEMRPMLNAPGIPEEPEGEFEDTLRDDEQFGDEFEERVTSDVENFQNKYEEQHECQVEDCKQSTAYLQPNQLDTEEEQELLRDLQTEHEKLSRHNYQLQNTLAEYFCLKSAGELQQVQDKMYPNQECCQKYPDIIEDIKRQKQDKKQKQLQQQHLNDLLRQNNEKLEQIELEWSTLMSAKREVLITELEKSNGKLEAQAITERRLTAAQKCEDEFVSVRHENFKLNLKMPKLEPGLHVRDENLGEKMQHTDFEQLNIENQTYSEKIQECTEDLLKLKRTLPQTGQILMHVKEKLRYVKVENQEKQVHFDELDALVLHEQEALTQSMQARDILRFDNLRRRQDCGLLGNPTLLRNFEDTEDEREALERQIEMLKRSRRDIQDRTDANMHTNI</sequence>
<dbReference type="InterPro" id="IPR025254">
    <property type="entry name" value="CCDC113/CCDC96_CC"/>
</dbReference>
<feature type="region of interest" description="Disordered" evidence="5">
    <location>
        <begin position="1"/>
        <end position="72"/>
    </location>
</feature>
<proteinExistence type="predicted"/>
<dbReference type="AlphaFoldDB" id="A0AA88NPK5"/>
<gene>
    <name evidence="7" type="ORF">Q7C36_004199</name>
</gene>
<feature type="coiled-coil region" evidence="4">
    <location>
        <begin position="123"/>
        <end position="150"/>
    </location>
</feature>
<reference evidence="7" key="1">
    <citation type="submission" date="2023-08" db="EMBL/GenBank/DDBJ databases">
        <title>Pelteobagrus vachellii genome.</title>
        <authorList>
            <person name="Liu H."/>
        </authorList>
    </citation>
    <scope>NUCLEOTIDE SEQUENCE</scope>
    <source>
        <strain evidence="7">PRFRI_2022a</strain>
        <tissue evidence="7">Muscle</tissue>
    </source>
</reference>
<keyword evidence="2 4" id="KW-0175">Coiled coil</keyword>
<evidence type="ECO:0000256" key="1">
    <source>
        <dbReference type="ARBA" id="ARBA00004138"/>
    </source>
</evidence>
<comment type="subcellular location">
    <subcellularLocation>
        <location evidence="1">Cell projection</location>
        <location evidence="1">Cilium</location>
    </subcellularLocation>
</comment>
<evidence type="ECO:0000256" key="5">
    <source>
        <dbReference type="SAM" id="MobiDB-lite"/>
    </source>
</evidence>
<dbReference type="GO" id="GO:0036064">
    <property type="term" value="C:ciliary basal body"/>
    <property type="evidence" value="ECO:0007669"/>
    <property type="project" value="TreeGrafter"/>
</dbReference>
<name>A0AA88NPK5_TACVA</name>
<evidence type="ECO:0000256" key="4">
    <source>
        <dbReference type="SAM" id="Coils"/>
    </source>
</evidence>
<feature type="coiled-coil region" evidence="4">
    <location>
        <begin position="397"/>
        <end position="431"/>
    </location>
</feature>
<dbReference type="PANTHER" id="PTHR15654">
    <property type="entry name" value="COILED-COIL DOMAIN-CONTAINING PROTEIN 113-RELATED"/>
    <property type="match status" value="1"/>
</dbReference>
<dbReference type="GO" id="GO:0060271">
    <property type="term" value="P:cilium assembly"/>
    <property type="evidence" value="ECO:0007669"/>
    <property type="project" value="TreeGrafter"/>
</dbReference>
<keyword evidence="8" id="KW-1185">Reference proteome</keyword>
<accession>A0AA88NPK5</accession>
<feature type="compositionally biased region" description="Basic and acidic residues" evidence="5">
    <location>
        <begin position="25"/>
        <end position="36"/>
    </location>
</feature>
<dbReference type="Proteomes" id="UP001187315">
    <property type="component" value="Unassembled WGS sequence"/>
</dbReference>
<evidence type="ECO:0000313" key="7">
    <source>
        <dbReference type="EMBL" id="KAK2860033.1"/>
    </source>
</evidence>
<dbReference type="GO" id="GO:0005930">
    <property type="term" value="C:axoneme"/>
    <property type="evidence" value="ECO:0007669"/>
    <property type="project" value="TreeGrafter"/>
</dbReference>
<feature type="compositionally biased region" description="Acidic residues" evidence="5">
    <location>
        <begin position="37"/>
        <end position="51"/>
    </location>
</feature>
<dbReference type="PANTHER" id="PTHR15654:SF1">
    <property type="entry name" value="COILED-COIL DOMAIN-CONTAINING PROTEIN 96"/>
    <property type="match status" value="1"/>
</dbReference>
<dbReference type="InterPro" id="IPR051885">
    <property type="entry name" value="CC_CF"/>
</dbReference>
<dbReference type="EMBL" id="JAVHJS010000004">
    <property type="protein sequence ID" value="KAK2860033.1"/>
    <property type="molecule type" value="Genomic_DNA"/>
</dbReference>
<evidence type="ECO:0000256" key="3">
    <source>
        <dbReference type="ARBA" id="ARBA00023273"/>
    </source>
</evidence>
<protein>
    <recommendedName>
        <fullName evidence="6">CCDC113/CCDC96 coiled-coil domain-containing protein</fullName>
    </recommendedName>
</protein>
<feature type="domain" description="CCDC113/CCDC96 coiled-coil" evidence="6">
    <location>
        <begin position="290"/>
        <end position="432"/>
    </location>
</feature>
<keyword evidence="3" id="KW-0966">Cell projection</keyword>
<organism evidence="7 8">
    <name type="scientific">Tachysurus vachellii</name>
    <name type="common">Darkbarbel catfish</name>
    <name type="synonym">Pelteobagrus vachellii</name>
    <dbReference type="NCBI Taxonomy" id="175792"/>
    <lineage>
        <taxon>Eukaryota</taxon>
        <taxon>Metazoa</taxon>
        <taxon>Chordata</taxon>
        <taxon>Craniata</taxon>
        <taxon>Vertebrata</taxon>
        <taxon>Euteleostomi</taxon>
        <taxon>Actinopterygii</taxon>
        <taxon>Neopterygii</taxon>
        <taxon>Teleostei</taxon>
        <taxon>Ostariophysi</taxon>
        <taxon>Siluriformes</taxon>
        <taxon>Bagridae</taxon>
        <taxon>Tachysurus</taxon>
    </lineage>
</organism>
<comment type="caution">
    <text evidence="7">The sequence shown here is derived from an EMBL/GenBank/DDBJ whole genome shotgun (WGS) entry which is preliminary data.</text>
</comment>
<evidence type="ECO:0000313" key="8">
    <source>
        <dbReference type="Proteomes" id="UP001187315"/>
    </source>
</evidence>
<feature type="coiled-coil region" evidence="4">
    <location>
        <begin position="301"/>
        <end position="328"/>
    </location>
</feature>
<dbReference type="Pfam" id="PF13870">
    <property type="entry name" value="CCDC113_CCDC96_CC"/>
    <property type="match status" value="1"/>
</dbReference>
<evidence type="ECO:0000256" key="2">
    <source>
        <dbReference type="ARBA" id="ARBA00023054"/>
    </source>
</evidence>